<protein>
    <submittedName>
        <fullName evidence="1">Uncharacterized protein</fullName>
    </submittedName>
</protein>
<evidence type="ECO:0000313" key="2">
    <source>
        <dbReference type="Proteomes" id="UP000192505"/>
    </source>
</evidence>
<dbReference type="AlphaFoldDB" id="A0A1W9KX63"/>
<gene>
    <name evidence="1" type="ORF">BWK72_04510</name>
</gene>
<dbReference type="Proteomes" id="UP000192505">
    <property type="component" value="Unassembled WGS sequence"/>
</dbReference>
<dbReference type="EMBL" id="MTEI01000002">
    <property type="protein sequence ID" value="OQW89216.1"/>
    <property type="molecule type" value="Genomic_DNA"/>
</dbReference>
<name>A0A1W9KX63_9BURK</name>
<comment type="caution">
    <text evidence="1">The sequence shown here is derived from an EMBL/GenBank/DDBJ whole genome shotgun (WGS) entry which is preliminary data.</text>
</comment>
<reference evidence="1 2" key="1">
    <citation type="submission" date="2017-01" db="EMBL/GenBank/DDBJ databases">
        <title>Novel large sulfur bacteria in the metagenomes of groundwater-fed chemosynthetic microbial mats in the Lake Huron basin.</title>
        <authorList>
            <person name="Sharrar A.M."/>
            <person name="Flood B.E."/>
            <person name="Bailey J.V."/>
            <person name="Jones D.S."/>
            <person name="Biddanda B."/>
            <person name="Ruberg S.A."/>
            <person name="Marcus D.N."/>
            <person name="Dick G.J."/>
        </authorList>
    </citation>
    <scope>NUCLEOTIDE SEQUENCE [LARGE SCALE GENOMIC DNA]</scope>
    <source>
        <strain evidence="1">A7</strain>
    </source>
</reference>
<proteinExistence type="predicted"/>
<organism evidence="1 2">
    <name type="scientific">Rhodoferax ferrireducens</name>
    <dbReference type="NCBI Taxonomy" id="192843"/>
    <lineage>
        <taxon>Bacteria</taxon>
        <taxon>Pseudomonadati</taxon>
        <taxon>Pseudomonadota</taxon>
        <taxon>Betaproteobacteria</taxon>
        <taxon>Burkholderiales</taxon>
        <taxon>Comamonadaceae</taxon>
        <taxon>Rhodoferax</taxon>
    </lineage>
</organism>
<evidence type="ECO:0000313" key="1">
    <source>
        <dbReference type="EMBL" id="OQW89216.1"/>
    </source>
</evidence>
<sequence>MPKAKIGFEVDADDLAHAKAYVARHGGSLNKLVSALFASLGQQEQRAAPAMDPATRVLLEVSAAKISIMEAAQQLGLPDAGYVLQRLAQAGLPLPRLSPSDANRQLELAQQALDACLLEPAPPVKKRGRSAGGVIPA</sequence>
<accession>A0A1W9KX63</accession>